<keyword evidence="1" id="KW-1133">Transmembrane helix</keyword>
<evidence type="ECO:0000256" key="1">
    <source>
        <dbReference type="SAM" id="Phobius"/>
    </source>
</evidence>
<accession>A0A1J5PNS7</accession>
<keyword evidence="1" id="KW-0812">Transmembrane</keyword>
<organism evidence="2">
    <name type="scientific">mine drainage metagenome</name>
    <dbReference type="NCBI Taxonomy" id="410659"/>
    <lineage>
        <taxon>unclassified sequences</taxon>
        <taxon>metagenomes</taxon>
        <taxon>ecological metagenomes</taxon>
    </lineage>
</organism>
<dbReference type="EMBL" id="MLJW01002949">
    <property type="protein sequence ID" value="OIQ73230.1"/>
    <property type="molecule type" value="Genomic_DNA"/>
</dbReference>
<gene>
    <name evidence="2" type="ORF">GALL_451320</name>
</gene>
<dbReference type="AlphaFoldDB" id="A0A1J5PNS7"/>
<protein>
    <submittedName>
        <fullName evidence="2">Uncharacterized protein</fullName>
    </submittedName>
</protein>
<comment type="caution">
    <text evidence="2">The sequence shown here is derived from an EMBL/GenBank/DDBJ whole genome shotgun (WGS) entry which is preliminary data.</text>
</comment>
<reference evidence="2" key="1">
    <citation type="submission" date="2016-10" db="EMBL/GenBank/DDBJ databases">
        <title>Sequence of Gallionella enrichment culture.</title>
        <authorList>
            <person name="Poehlein A."/>
            <person name="Muehling M."/>
            <person name="Daniel R."/>
        </authorList>
    </citation>
    <scope>NUCLEOTIDE SEQUENCE</scope>
</reference>
<evidence type="ECO:0000313" key="2">
    <source>
        <dbReference type="EMBL" id="OIQ73230.1"/>
    </source>
</evidence>
<feature type="transmembrane region" description="Helical" evidence="1">
    <location>
        <begin position="6"/>
        <end position="27"/>
    </location>
</feature>
<proteinExistence type="predicted"/>
<name>A0A1J5PNS7_9ZZZZ</name>
<keyword evidence="1" id="KW-0472">Membrane</keyword>
<sequence>MSTSDLIALVTLAFTVVTTICALFLSYTALKHTVRPNIGVQMLNDTNLVCGKKTTFIFEFTNQGYWYGSPIAVDVTVYCNFEPVFDLLEIAYGSIQEIVNTEVRIGVGRMKYLKAKGLKLSRREAGEQIHVKVMTPRLPGTYLIRISAYSENAASLVTKFNVKCEYPIFLDDESSTITLL</sequence>